<proteinExistence type="predicted"/>
<dbReference type="AlphaFoldDB" id="A0A3R6KJU2"/>
<evidence type="ECO:0000313" key="2">
    <source>
        <dbReference type="Proteomes" id="UP000284051"/>
    </source>
</evidence>
<dbReference type="Proteomes" id="UP000284051">
    <property type="component" value="Unassembled WGS sequence"/>
</dbReference>
<gene>
    <name evidence="1" type="ORF">DW264_00250</name>
</gene>
<accession>A0A3R6KJU2</accession>
<protein>
    <submittedName>
        <fullName evidence="1">Uncharacterized protein</fullName>
    </submittedName>
</protein>
<organism evidence="1 2">
    <name type="scientific">Roseburia intestinalis</name>
    <dbReference type="NCBI Taxonomy" id="166486"/>
    <lineage>
        <taxon>Bacteria</taxon>
        <taxon>Bacillati</taxon>
        <taxon>Bacillota</taxon>
        <taxon>Clostridia</taxon>
        <taxon>Lachnospirales</taxon>
        <taxon>Lachnospiraceae</taxon>
        <taxon>Roseburia</taxon>
    </lineage>
</organism>
<comment type="caution">
    <text evidence="1">The sequence shown here is derived from an EMBL/GenBank/DDBJ whole genome shotgun (WGS) entry which is preliminary data.</text>
</comment>
<reference evidence="1 2" key="1">
    <citation type="submission" date="2018-08" db="EMBL/GenBank/DDBJ databases">
        <title>A genome reference for cultivated species of the human gut microbiota.</title>
        <authorList>
            <person name="Zou Y."/>
            <person name="Xue W."/>
            <person name="Luo G."/>
        </authorList>
    </citation>
    <scope>NUCLEOTIDE SEQUENCE [LARGE SCALE GENOMIC DNA]</scope>
    <source>
        <strain evidence="1 2">AM22-21LB</strain>
    </source>
</reference>
<evidence type="ECO:0000313" key="1">
    <source>
        <dbReference type="EMBL" id="RHG30722.1"/>
    </source>
</evidence>
<sequence>MERYCYKVYKRDDFLPECNFKYWKIDIRRVMCEVYNTDNDSEKKQYNIFDETNENQDINEKKLEYDKATFRDRYFIFVKSIERVLLSNECELDLLNDLYLILVNASEKKEKLFLDAWQEPEKQQVREDVKNTINNYKKKNRVWDLIFDMSELQTTKKGVEITSLGSGIQRLWLSSSRFRKLFSVTETDFSKYYIKNIIDILWEGEKKGIVYKIDDYIILEKLLGLNIAEYFQKYALKYFEENEENDLLKIILKCFGNFNQCRILMIVVNRFEELMRCYHVVDQKHVRNVYIALLDDLIQEHNKRYTKVLDIILNDLTKNTDIDDCIKTIELQRKEIAEERIWDFCLNKTEENKRLARYFASTSDKDDIMNILTKCRKRFGRADECFQYLVHSVHENGIGESAISYDIECRKKIQRNVILENYNRYMK</sequence>
<dbReference type="RefSeq" id="WP_118771777.1">
    <property type="nucleotide sequence ID" value="NZ_QRID01000001.1"/>
</dbReference>
<dbReference type="EMBL" id="QRID01000001">
    <property type="protein sequence ID" value="RHG30722.1"/>
    <property type="molecule type" value="Genomic_DNA"/>
</dbReference>
<name>A0A3R6KJU2_9FIRM</name>